<dbReference type="Pfam" id="PF13240">
    <property type="entry name" value="Zn_Ribbon_1"/>
    <property type="match status" value="1"/>
</dbReference>
<accession>A0AA95S9X9</accession>
<feature type="domain" description="Zinc-ribbon" evidence="6">
    <location>
        <begin position="3"/>
        <end position="23"/>
    </location>
</feature>
<evidence type="ECO:0000256" key="1">
    <source>
        <dbReference type="ARBA" id="ARBA00004141"/>
    </source>
</evidence>
<evidence type="ECO:0000256" key="2">
    <source>
        <dbReference type="ARBA" id="ARBA00022692"/>
    </source>
</evidence>
<protein>
    <submittedName>
        <fullName evidence="7">Zinc-ribbon domain-containing protein</fullName>
    </submittedName>
</protein>
<sequence length="145" mass="15656">MVCNKCGKQLADHAKFCDGCGAAINNEPQTENTAPAAKNEDQDNKVIFVLSYLGILFFLPLVACPNSKVGRFHANQSLVLLITAVGGQIVLSIISAILWQLWIVMSLVSSLWGLALFALMIIGMVNAYKGEQKPLPIIGNISILK</sequence>
<organism evidence="7 8">
    <name type="scientific">Neobacillus novalis</name>
    <dbReference type="NCBI Taxonomy" id="220687"/>
    <lineage>
        <taxon>Bacteria</taxon>
        <taxon>Bacillati</taxon>
        <taxon>Bacillota</taxon>
        <taxon>Bacilli</taxon>
        <taxon>Bacillales</taxon>
        <taxon>Bacillaceae</taxon>
        <taxon>Neobacillus</taxon>
    </lineage>
</organism>
<evidence type="ECO:0000313" key="8">
    <source>
        <dbReference type="Proteomes" id="UP001178288"/>
    </source>
</evidence>
<gene>
    <name evidence="7" type="ORF">QNH39_06475</name>
</gene>
<reference evidence="7" key="1">
    <citation type="submission" date="2023-05" db="EMBL/GenBank/DDBJ databases">
        <title>Comparative genomics of Bacillaceae isolates and their secondary metabolite potential.</title>
        <authorList>
            <person name="Song L."/>
            <person name="Nielsen L.J."/>
            <person name="Mohite O."/>
            <person name="Xu X."/>
            <person name="Weber T."/>
            <person name="Kovacs A.T."/>
        </authorList>
    </citation>
    <scope>NUCLEOTIDE SEQUENCE</scope>
    <source>
        <strain evidence="7">XLM17</strain>
    </source>
</reference>
<keyword evidence="2 5" id="KW-0812">Transmembrane</keyword>
<feature type="transmembrane region" description="Helical" evidence="5">
    <location>
        <begin position="109"/>
        <end position="128"/>
    </location>
</feature>
<dbReference type="AlphaFoldDB" id="A0AA95S9X9"/>
<comment type="subcellular location">
    <subcellularLocation>
        <location evidence="1">Membrane</location>
        <topology evidence="1">Multi-pass membrane protein</topology>
    </subcellularLocation>
</comment>
<dbReference type="InterPro" id="IPR019109">
    <property type="entry name" value="MamF_MmsF"/>
</dbReference>
<dbReference type="KEGG" id="nnv:QNH39_06475"/>
<evidence type="ECO:0000256" key="4">
    <source>
        <dbReference type="ARBA" id="ARBA00023136"/>
    </source>
</evidence>
<feature type="transmembrane region" description="Helical" evidence="5">
    <location>
        <begin position="78"/>
        <end position="103"/>
    </location>
</feature>
<evidence type="ECO:0000259" key="6">
    <source>
        <dbReference type="Pfam" id="PF13240"/>
    </source>
</evidence>
<evidence type="ECO:0000313" key="7">
    <source>
        <dbReference type="EMBL" id="WHY87495.1"/>
    </source>
</evidence>
<feature type="transmembrane region" description="Helical" evidence="5">
    <location>
        <begin position="46"/>
        <end position="66"/>
    </location>
</feature>
<evidence type="ECO:0000256" key="5">
    <source>
        <dbReference type="SAM" id="Phobius"/>
    </source>
</evidence>
<proteinExistence type="predicted"/>
<dbReference type="Proteomes" id="UP001178288">
    <property type="component" value="Chromosome"/>
</dbReference>
<evidence type="ECO:0000256" key="3">
    <source>
        <dbReference type="ARBA" id="ARBA00022989"/>
    </source>
</evidence>
<keyword evidence="8" id="KW-1185">Reference proteome</keyword>
<dbReference type="RefSeq" id="WP_066083712.1">
    <property type="nucleotide sequence ID" value="NZ_CP126114.1"/>
</dbReference>
<dbReference type="Pfam" id="PF09685">
    <property type="entry name" value="MamF_MmsF"/>
    <property type="match status" value="1"/>
</dbReference>
<name>A0AA95S9X9_9BACI</name>
<dbReference type="EMBL" id="CP126114">
    <property type="protein sequence ID" value="WHY87495.1"/>
    <property type="molecule type" value="Genomic_DNA"/>
</dbReference>
<keyword evidence="3 5" id="KW-1133">Transmembrane helix</keyword>
<keyword evidence="4 5" id="KW-0472">Membrane</keyword>
<dbReference type="InterPro" id="IPR026870">
    <property type="entry name" value="Zinc_ribbon_dom"/>
</dbReference>